<feature type="transmembrane region" description="Helical" evidence="14">
    <location>
        <begin position="369"/>
        <end position="389"/>
    </location>
</feature>
<feature type="transmembrane region" description="Helical" evidence="14">
    <location>
        <begin position="470"/>
        <end position="493"/>
    </location>
</feature>
<evidence type="ECO:0000256" key="3">
    <source>
        <dbReference type="ARBA" id="ARBA00022448"/>
    </source>
</evidence>
<evidence type="ECO:0000256" key="8">
    <source>
        <dbReference type="ARBA" id="ARBA00023053"/>
    </source>
</evidence>
<evidence type="ECO:0000313" key="16">
    <source>
        <dbReference type="Proteomes" id="UP000749559"/>
    </source>
</evidence>
<protein>
    <submittedName>
        <fullName evidence="15">Uncharacterized protein</fullName>
    </submittedName>
</protein>
<keyword evidence="3" id="KW-0813">Transport</keyword>
<keyword evidence="12" id="KW-0739">Sodium transport</keyword>
<dbReference type="Gene3D" id="1.20.1730.10">
    <property type="entry name" value="Sodium/glucose cotransporter"/>
    <property type="match status" value="1"/>
</dbReference>
<evidence type="ECO:0000256" key="6">
    <source>
        <dbReference type="ARBA" id="ARBA00022979"/>
    </source>
</evidence>
<dbReference type="PROSITE" id="PS50283">
    <property type="entry name" value="NA_SOLUT_SYMP_3"/>
    <property type="match status" value="1"/>
</dbReference>
<feature type="transmembrane region" description="Helical" evidence="14">
    <location>
        <begin position="224"/>
        <end position="243"/>
    </location>
</feature>
<feature type="transmembrane region" description="Helical" evidence="14">
    <location>
        <begin position="429"/>
        <end position="450"/>
    </location>
</feature>
<keyword evidence="4 14" id="KW-0812">Transmembrane</keyword>
<dbReference type="InterPro" id="IPR052244">
    <property type="entry name" value="Choline_transporter"/>
</dbReference>
<proteinExistence type="inferred from homology"/>
<feature type="transmembrane region" description="Helical" evidence="14">
    <location>
        <begin position="308"/>
        <end position="334"/>
    </location>
</feature>
<evidence type="ECO:0000256" key="9">
    <source>
        <dbReference type="ARBA" id="ARBA00023065"/>
    </source>
</evidence>
<dbReference type="InterPro" id="IPR001734">
    <property type="entry name" value="Na/solute_symporter"/>
</dbReference>
<feature type="transmembrane region" description="Helical" evidence="14">
    <location>
        <begin position="79"/>
        <end position="100"/>
    </location>
</feature>
<keyword evidence="7 14" id="KW-1133">Transmembrane helix</keyword>
<feature type="transmembrane region" description="Helical" evidence="14">
    <location>
        <begin position="121"/>
        <end position="146"/>
    </location>
</feature>
<dbReference type="GO" id="GO:0008292">
    <property type="term" value="P:acetylcholine biosynthetic process"/>
    <property type="evidence" value="ECO:0007669"/>
    <property type="project" value="TreeGrafter"/>
</dbReference>
<keyword evidence="10 14" id="KW-0472">Membrane</keyword>
<dbReference type="InterPro" id="IPR038377">
    <property type="entry name" value="Na/Glc_symporter_sf"/>
</dbReference>
<evidence type="ECO:0000256" key="7">
    <source>
        <dbReference type="ARBA" id="ARBA00022989"/>
    </source>
</evidence>
<evidence type="ECO:0000256" key="2">
    <source>
        <dbReference type="ARBA" id="ARBA00006434"/>
    </source>
</evidence>
<keyword evidence="16" id="KW-1185">Reference proteome</keyword>
<accession>A0A8S4Q1L1</accession>
<sequence length="536" mass="58716">MAINVPALVILVILYLVILIVGVVAAKKFKSESAKNKTELNVVAGRDLGGIVGIFTMTATTVGGGYINGTAESVYKDGLIWTLAPFGIFIGLIIAGLFYAKKMRDEKYLTMLDPFQHRYGNTMVGLLYLAAICGDLFWSASILSALGTSLSVIVKLNQTISIVISACIAVLYTIFGQMVAVAYTDVAQMMFIGFGLILCVPFALTNELVEPITSTTERWYGTWYPPTTAVWIDLAITMTFGTIPWQTYFQRVLSVKSSQHAQRLTFIAACGASLMAIPPILIGAVGTSANWTMTELGESPMSLNQSSLVLPLVLQHFTPTVISAIGLGAVAAAVMSSTDSAILSSSSMFTYNIYNKLAREKASDKELEWVQRIAVFFVGAIATVMSLFIPSIYGMFILAADIVFVVMFPQLTTILYFKFTNTYGAISGYVIGLLLRLGGGESFIGLPPFIYYPYYSETDGQLFPFRTFSMLVSMATILLVSYFTQVLFIRGVLPAKLDIFRSYSTKQMNGDYFITCCDPKENKQEKDRIIHDVTSL</sequence>
<evidence type="ECO:0000256" key="1">
    <source>
        <dbReference type="ARBA" id="ARBA00004141"/>
    </source>
</evidence>
<name>A0A8S4Q1L1_OWEFU</name>
<gene>
    <name evidence="15" type="ORF">OFUS_LOCUS21856</name>
</gene>
<dbReference type="PANTHER" id="PTHR45897:SF4">
    <property type="entry name" value="HIGH-AFFINITY CHOLINE TRANSPORTER 1"/>
    <property type="match status" value="1"/>
</dbReference>
<comment type="caution">
    <text evidence="15">The sequence shown here is derived from an EMBL/GenBank/DDBJ whole genome shotgun (WGS) entry which is preliminary data.</text>
</comment>
<reference evidence="15" key="1">
    <citation type="submission" date="2022-03" db="EMBL/GenBank/DDBJ databases">
        <authorList>
            <person name="Martin C."/>
        </authorList>
    </citation>
    <scope>NUCLEOTIDE SEQUENCE</scope>
</reference>
<dbReference type="Proteomes" id="UP000749559">
    <property type="component" value="Unassembled WGS sequence"/>
</dbReference>
<keyword evidence="5" id="KW-0769">Symport</keyword>
<dbReference type="AlphaFoldDB" id="A0A8S4Q1L1"/>
<feature type="transmembrane region" description="Helical" evidence="14">
    <location>
        <begin position="6"/>
        <end position="26"/>
    </location>
</feature>
<comment type="subcellular location">
    <subcellularLocation>
        <location evidence="1">Membrane</location>
        <topology evidence="1">Multi-pass membrane protein</topology>
    </subcellularLocation>
</comment>
<feature type="transmembrane region" description="Helical" evidence="14">
    <location>
        <begin position="264"/>
        <end position="288"/>
    </location>
</feature>
<feature type="transmembrane region" description="Helical" evidence="14">
    <location>
        <begin position="152"/>
        <end position="174"/>
    </location>
</feature>
<keyword evidence="6" id="KW-0530">Neurotransmitter biosynthesis</keyword>
<feature type="transmembrane region" description="Helical" evidence="14">
    <location>
        <begin position="186"/>
        <end position="204"/>
    </location>
</feature>
<evidence type="ECO:0000256" key="11">
    <source>
        <dbReference type="ARBA" id="ARBA00023180"/>
    </source>
</evidence>
<feature type="transmembrane region" description="Helical" evidence="14">
    <location>
        <begin position="395"/>
        <end position="417"/>
    </location>
</feature>
<evidence type="ECO:0000256" key="5">
    <source>
        <dbReference type="ARBA" id="ARBA00022847"/>
    </source>
</evidence>
<dbReference type="GO" id="GO:0005307">
    <property type="term" value="F:choline:sodium symporter activity"/>
    <property type="evidence" value="ECO:0007669"/>
    <property type="project" value="TreeGrafter"/>
</dbReference>
<evidence type="ECO:0000256" key="12">
    <source>
        <dbReference type="ARBA" id="ARBA00023201"/>
    </source>
</evidence>
<keyword evidence="8" id="KW-0915">Sodium</keyword>
<evidence type="ECO:0000313" key="15">
    <source>
        <dbReference type="EMBL" id="CAH1797597.1"/>
    </source>
</evidence>
<keyword evidence="11" id="KW-0325">Glycoprotein</keyword>
<comment type="similarity">
    <text evidence="2 13">Belongs to the sodium:solute symporter (SSF) (TC 2.A.21) family.</text>
</comment>
<organism evidence="15 16">
    <name type="scientific">Owenia fusiformis</name>
    <name type="common">Polychaete worm</name>
    <dbReference type="NCBI Taxonomy" id="6347"/>
    <lineage>
        <taxon>Eukaryota</taxon>
        <taxon>Metazoa</taxon>
        <taxon>Spiralia</taxon>
        <taxon>Lophotrochozoa</taxon>
        <taxon>Annelida</taxon>
        <taxon>Polychaeta</taxon>
        <taxon>Sedentaria</taxon>
        <taxon>Canalipalpata</taxon>
        <taxon>Sabellida</taxon>
        <taxon>Oweniida</taxon>
        <taxon>Oweniidae</taxon>
        <taxon>Owenia</taxon>
    </lineage>
</organism>
<evidence type="ECO:0000256" key="10">
    <source>
        <dbReference type="ARBA" id="ARBA00023136"/>
    </source>
</evidence>
<dbReference type="PANTHER" id="PTHR45897">
    <property type="entry name" value="HIGH-AFFINITY CHOLINE TRANSPORTER 1"/>
    <property type="match status" value="1"/>
</dbReference>
<dbReference type="EMBL" id="CAIIXF020000010">
    <property type="protein sequence ID" value="CAH1797597.1"/>
    <property type="molecule type" value="Genomic_DNA"/>
</dbReference>
<keyword evidence="9" id="KW-0406">Ion transport</keyword>
<dbReference type="CDD" id="cd11474">
    <property type="entry name" value="SLC5sbd_CHT"/>
    <property type="match status" value="1"/>
</dbReference>
<evidence type="ECO:0000256" key="4">
    <source>
        <dbReference type="ARBA" id="ARBA00022692"/>
    </source>
</evidence>
<evidence type="ECO:0000256" key="14">
    <source>
        <dbReference type="SAM" id="Phobius"/>
    </source>
</evidence>
<dbReference type="Pfam" id="PF00474">
    <property type="entry name" value="SSF"/>
    <property type="match status" value="1"/>
</dbReference>
<feature type="transmembrane region" description="Helical" evidence="14">
    <location>
        <begin position="47"/>
        <end position="67"/>
    </location>
</feature>
<dbReference type="GO" id="GO:0005886">
    <property type="term" value="C:plasma membrane"/>
    <property type="evidence" value="ECO:0007669"/>
    <property type="project" value="TreeGrafter"/>
</dbReference>
<dbReference type="OrthoDB" id="546820at2759"/>
<evidence type="ECO:0000256" key="13">
    <source>
        <dbReference type="RuleBase" id="RU362091"/>
    </source>
</evidence>